<evidence type="ECO:0000313" key="2">
    <source>
        <dbReference type="EMBL" id="GFJ86763.1"/>
    </source>
</evidence>
<evidence type="ECO:0000256" key="1">
    <source>
        <dbReference type="SAM" id="MobiDB-lite"/>
    </source>
</evidence>
<dbReference type="RefSeq" id="WP_173073430.1">
    <property type="nucleotide sequence ID" value="NZ_BLPG01000001.1"/>
</dbReference>
<dbReference type="EMBL" id="BLPG01000001">
    <property type="protein sequence ID" value="GFJ86763.1"/>
    <property type="molecule type" value="Genomic_DNA"/>
</dbReference>
<reference evidence="2 3" key="2">
    <citation type="submission" date="2020-03" db="EMBL/GenBank/DDBJ databases">
        <authorList>
            <person name="Ichikawa N."/>
            <person name="Kimura A."/>
            <person name="Kitahashi Y."/>
            <person name="Uohara A."/>
        </authorList>
    </citation>
    <scope>NUCLEOTIDE SEQUENCE [LARGE SCALE GENOMIC DNA]</scope>
    <source>
        <strain evidence="2 3">NBRC 108638</strain>
    </source>
</reference>
<evidence type="ECO:0000313" key="3">
    <source>
        <dbReference type="Proteomes" id="UP000482960"/>
    </source>
</evidence>
<gene>
    <name evidence="2" type="ORF">Prum_004050</name>
</gene>
<feature type="region of interest" description="Disordered" evidence="1">
    <location>
        <begin position="52"/>
        <end position="156"/>
    </location>
</feature>
<protein>
    <submittedName>
        <fullName evidence="2">Uncharacterized protein</fullName>
    </submittedName>
</protein>
<comment type="caution">
    <text evidence="2">The sequence shown here is derived from an EMBL/GenBank/DDBJ whole genome shotgun (WGS) entry which is preliminary data.</text>
</comment>
<sequence>MSRLLIVHGTAGPVRTDASVRLEWVTSMLDGLALAGWPAPAFDADRDITLVNLDDAPTPSPHPTRSGKPPSSTGAGGRPVSTRRHRPAGPARSRTGWRGRDTSLACRPATWSPRSGRYAPTSPATISAGARRTESGRRSSLGPVPSSGTVWVPWRR</sequence>
<dbReference type="AlphaFoldDB" id="A0A6V8KNM7"/>
<accession>A0A6V8KNM7</accession>
<organism evidence="2 3">
    <name type="scientific">Phytohabitans rumicis</name>
    <dbReference type="NCBI Taxonomy" id="1076125"/>
    <lineage>
        <taxon>Bacteria</taxon>
        <taxon>Bacillati</taxon>
        <taxon>Actinomycetota</taxon>
        <taxon>Actinomycetes</taxon>
        <taxon>Micromonosporales</taxon>
        <taxon>Micromonosporaceae</taxon>
    </lineage>
</organism>
<keyword evidence="3" id="KW-1185">Reference proteome</keyword>
<dbReference type="Proteomes" id="UP000482960">
    <property type="component" value="Unassembled WGS sequence"/>
</dbReference>
<name>A0A6V8KNM7_9ACTN</name>
<reference evidence="2 3" key="1">
    <citation type="submission" date="2020-03" db="EMBL/GenBank/DDBJ databases">
        <title>Whole genome shotgun sequence of Phytohabitans rumicis NBRC 108638.</title>
        <authorList>
            <person name="Komaki H."/>
            <person name="Tamura T."/>
        </authorList>
    </citation>
    <scope>NUCLEOTIDE SEQUENCE [LARGE SCALE GENOMIC DNA]</scope>
    <source>
        <strain evidence="2 3">NBRC 108638</strain>
    </source>
</reference>
<proteinExistence type="predicted"/>